<keyword evidence="3" id="KW-0731">Sigma factor</keyword>
<evidence type="ECO:0000256" key="2">
    <source>
        <dbReference type="ARBA" id="ARBA00023015"/>
    </source>
</evidence>
<evidence type="ECO:0000259" key="5">
    <source>
        <dbReference type="Pfam" id="PF04542"/>
    </source>
</evidence>
<dbReference type="GO" id="GO:0003677">
    <property type="term" value="F:DNA binding"/>
    <property type="evidence" value="ECO:0007669"/>
    <property type="project" value="InterPro"/>
</dbReference>
<dbReference type="PANTHER" id="PTHR43133">
    <property type="entry name" value="RNA POLYMERASE ECF-TYPE SIGMA FACTO"/>
    <property type="match status" value="1"/>
</dbReference>
<dbReference type="Pfam" id="PF08281">
    <property type="entry name" value="Sigma70_r4_2"/>
    <property type="match status" value="1"/>
</dbReference>
<gene>
    <name evidence="7" type="primary">cnrH</name>
    <name evidence="7" type="ORF">SDC9_103358</name>
</gene>
<evidence type="ECO:0000256" key="1">
    <source>
        <dbReference type="ARBA" id="ARBA00010641"/>
    </source>
</evidence>
<name>A0A645ATF5_9ZZZZ</name>
<dbReference type="GO" id="GO:0016987">
    <property type="term" value="F:sigma factor activity"/>
    <property type="evidence" value="ECO:0007669"/>
    <property type="project" value="UniProtKB-KW"/>
</dbReference>
<dbReference type="InterPro" id="IPR039425">
    <property type="entry name" value="RNA_pol_sigma-70-like"/>
</dbReference>
<dbReference type="AlphaFoldDB" id="A0A645ATF5"/>
<sequence length="188" mass="21940">MDSFKLTLQIARGDQRAFEVFYRDEYKKAVFYANQYVKDYELAEDIVQDSFAILWNKRESLDPGYPVQPYLYSIIRNNTINNLKRLTVGSRVKGNIASRERYVNLLALSDDTAQNVVASELNECITRTFGKLPQKISKSFIKSRILGMSYKEIAEEEGTSVKVVEYHITQALKIFREKLKDFLIMFFF</sequence>
<feature type="domain" description="RNA polymerase sigma factor 70 region 4 type 2" evidence="6">
    <location>
        <begin position="123"/>
        <end position="173"/>
    </location>
</feature>
<dbReference type="InterPro" id="IPR013249">
    <property type="entry name" value="RNA_pol_sigma70_r4_t2"/>
</dbReference>
<dbReference type="SUPFAM" id="SSF88946">
    <property type="entry name" value="Sigma2 domain of RNA polymerase sigma factors"/>
    <property type="match status" value="1"/>
</dbReference>
<protein>
    <submittedName>
        <fullName evidence="7">RNA polymerase sigma factor CnrH</fullName>
    </submittedName>
</protein>
<dbReference type="InterPro" id="IPR036388">
    <property type="entry name" value="WH-like_DNA-bd_sf"/>
</dbReference>
<accession>A0A645ATF5</accession>
<reference evidence="7" key="1">
    <citation type="submission" date="2019-08" db="EMBL/GenBank/DDBJ databases">
        <authorList>
            <person name="Kucharzyk K."/>
            <person name="Murdoch R.W."/>
            <person name="Higgins S."/>
            <person name="Loffler F."/>
        </authorList>
    </citation>
    <scope>NUCLEOTIDE SEQUENCE</scope>
</reference>
<keyword evidence="4" id="KW-0804">Transcription</keyword>
<dbReference type="InterPro" id="IPR013325">
    <property type="entry name" value="RNA_pol_sigma_r2"/>
</dbReference>
<evidence type="ECO:0000256" key="4">
    <source>
        <dbReference type="ARBA" id="ARBA00023163"/>
    </source>
</evidence>
<comment type="similarity">
    <text evidence="1">Belongs to the sigma-70 factor family. ECF subfamily.</text>
</comment>
<dbReference type="InterPro" id="IPR014327">
    <property type="entry name" value="RNA_pol_sigma70_bacteroid"/>
</dbReference>
<dbReference type="PANTHER" id="PTHR43133:SF46">
    <property type="entry name" value="RNA POLYMERASE SIGMA-70 FACTOR ECF SUBFAMILY"/>
    <property type="match status" value="1"/>
</dbReference>
<dbReference type="GO" id="GO:0006352">
    <property type="term" value="P:DNA-templated transcription initiation"/>
    <property type="evidence" value="ECO:0007669"/>
    <property type="project" value="InterPro"/>
</dbReference>
<comment type="caution">
    <text evidence="7">The sequence shown here is derived from an EMBL/GenBank/DDBJ whole genome shotgun (WGS) entry which is preliminary data.</text>
</comment>
<dbReference type="Gene3D" id="1.10.10.10">
    <property type="entry name" value="Winged helix-like DNA-binding domain superfamily/Winged helix DNA-binding domain"/>
    <property type="match status" value="1"/>
</dbReference>
<dbReference type="NCBIfam" id="TIGR02985">
    <property type="entry name" value="Sig70_bacteroi1"/>
    <property type="match status" value="1"/>
</dbReference>
<feature type="domain" description="RNA polymerase sigma-70 region 2" evidence="5">
    <location>
        <begin position="22"/>
        <end position="85"/>
    </location>
</feature>
<evidence type="ECO:0000313" key="7">
    <source>
        <dbReference type="EMBL" id="MPM56552.1"/>
    </source>
</evidence>
<dbReference type="InterPro" id="IPR007627">
    <property type="entry name" value="RNA_pol_sigma70_r2"/>
</dbReference>
<keyword evidence="2" id="KW-0805">Transcription regulation</keyword>
<dbReference type="Gene3D" id="1.10.1740.10">
    <property type="match status" value="1"/>
</dbReference>
<dbReference type="InterPro" id="IPR013324">
    <property type="entry name" value="RNA_pol_sigma_r3/r4-like"/>
</dbReference>
<dbReference type="Pfam" id="PF04542">
    <property type="entry name" value="Sigma70_r2"/>
    <property type="match status" value="1"/>
</dbReference>
<dbReference type="SUPFAM" id="SSF88659">
    <property type="entry name" value="Sigma3 and sigma4 domains of RNA polymerase sigma factors"/>
    <property type="match status" value="1"/>
</dbReference>
<dbReference type="InterPro" id="IPR014284">
    <property type="entry name" value="RNA_pol_sigma-70_dom"/>
</dbReference>
<dbReference type="NCBIfam" id="TIGR02937">
    <property type="entry name" value="sigma70-ECF"/>
    <property type="match status" value="1"/>
</dbReference>
<evidence type="ECO:0000256" key="3">
    <source>
        <dbReference type="ARBA" id="ARBA00023082"/>
    </source>
</evidence>
<organism evidence="7">
    <name type="scientific">bioreactor metagenome</name>
    <dbReference type="NCBI Taxonomy" id="1076179"/>
    <lineage>
        <taxon>unclassified sequences</taxon>
        <taxon>metagenomes</taxon>
        <taxon>ecological metagenomes</taxon>
    </lineage>
</organism>
<dbReference type="EMBL" id="VSSQ01015812">
    <property type="protein sequence ID" value="MPM56552.1"/>
    <property type="molecule type" value="Genomic_DNA"/>
</dbReference>
<evidence type="ECO:0000259" key="6">
    <source>
        <dbReference type="Pfam" id="PF08281"/>
    </source>
</evidence>
<proteinExistence type="inferred from homology"/>